<dbReference type="InterPro" id="IPR043502">
    <property type="entry name" value="DNA/RNA_pol_sf"/>
</dbReference>
<reference evidence="2 3" key="1">
    <citation type="submission" date="2023-11" db="EMBL/GenBank/DDBJ databases">
        <authorList>
            <person name="Hedman E."/>
            <person name="Englund M."/>
            <person name="Stromberg M."/>
            <person name="Nyberg Akerstrom W."/>
            <person name="Nylinder S."/>
            <person name="Jareborg N."/>
            <person name="Kallberg Y."/>
            <person name="Kronander E."/>
        </authorList>
    </citation>
    <scope>NUCLEOTIDE SEQUENCE [LARGE SCALE GENOMIC DNA]</scope>
</reference>
<dbReference type="EMBL" id="CAVLGL010000081">
    <property type="protein sequence ID" value="CAK1586672.1"/>
    <property type="molecule type" value="Genomic_DNA"/>
</dbReference>
<evidence type="ECO:0000313" key="2">
    <source>
        <dbReference type="EMBL" id="CAK1586672.1"/>
    </source>
</evidence>
<dbReference type="GO" id="GO:0071897">
    <property type="term" value="P:DNA biosynthetic process"/>
    <property type="evidence" value="ECO:0007669"/>
    <property type="project" value="UniProtKB-ARBA"/>
</dbReference>
<evidence type="ECO:0000259" key="1">
    <source>
        <dbReference type="PROSITE" id="PS50878"/>
    </source>
</evidence>
<dbReference type="CDD" id="cd01650">
    <property type="entry name" value="RT_nLTR_like"/>
    <property type="match status" value="1"/>
</dbReference>
<organism evidence="2 3">
    <name type="scientific">Parnassius mnemosyne</name>
    <name type="common">clouded apollo</name>
    <dbReference type="NCBI Taxonomy" id="213953"/>
    <lineage>
        <taxon>Eukaryota</taxon>
        <taxon>Metazoa</taxon>
        <taxon>Ecdysozoa</taxon>
        <taxon>Arthropoda</taxon>
        <taxon>Hexapoda</taxon>
        <taxon>Insecta</taxon>
        <taxon>Pterygota</taxon>
        <taxon>Neoptera</taxon>
        <taxon>Endopterygota</taxon>
        <taxon>Lepidoptera</taxon>
        <taxon>Glossata</taxon>
        <taxon>Ditrysia</taxon>
        <taxon>Papilionoidea</taxon>
        <taxon>Papilionidae</taxon>
        <taxon>Parnassiinae</taxon>
        <taxon>Parnassini</taxon>
        <taxon>Parnassius</taxon>
        <taxon>Driopa</taxon>
    </lineage>
</organism>
<dbReference type="PROSITE" id="PS50878">
    <property type="entry name" value="RT_POL"/>
    <property type="match status" value="1"/>
</dbReference>
<feature type="domain" description="Reverse transcriptase" evidence="1">
    <location>
        <begin position="97"/>
        <end position="381"/>
    </location>
</feature>
<dbReference type="AlphaFoldDB" id="A0AAV1KXW0"/>
<sequence length="572" mass="65660">MENQGNVKEICDKFADNFLSEVDLIRHTCTEKWLVRDNYVDRPDVCMRWQPVSNGEVKRVINQLDKNKSPGTDLVRMSDLKLVVDKVSPVIANIVNMSVKQHRFPNKLKEAIIRPVHKKGDRKVFSNYRPIAILSSIDKIIEKCITNQLGFYLQKNNILNECQHGFQRGKSTNTLLSKFTDEINSNLENKKFVVAIFYDFKKAFDTLDTETLLNGMDECGVGQPLNQWFRDYLTSRIFRVKVGDTLSEAHEVKCGVPQGSGCGPICYLLHVNSLCDVLQYSSAYMFADDLCTLRAGTNLVETCHLIQQDIDSVVKWSHDNGIVLNSDKTKFLIIQSPYMCYTDSSPQMYSHNFECLHNGQNSCQCEPIKKVDCVTYLGVKVDTNFSWSSHVDYICNKLRLLLSKFYHLSFKVPSATLKCLYFSLVDSILGYALDSYGLTFKIYIDKLEALQIRFLKLLVNKKTKDICKGDYTKLFKICKILPVSLKHKYLLALNNYNCRERTLILVKHGQGTRSKSAGKFVVPKVNNYYGDRTLKKRLPYFLNTLPEDIRREPVKNIFKNKLKQHLLASLSA</sequence>
<protein>
    <recommendedName>
        <fullName evidence="1">Reverse transcriptase domain-containing protein</fullName>
    </recommendedName>
</protein>
<accession>A0AAV1KXW0</accession>
<gene>
    <name evidence="2" type="ORF">PARMNEM_LOCUS7588</name>
</gene>
<name>A0AAV1KXW0_9NEOP</name>
<comment type="caution">
    <text evidence="2">The sequence shown here is derived from an EMBL/GenBank/DDBJ whole genome shotgun (WGS) entry which is preliminary data.</text>
</comment>
<dbReference type="Proteomes" id="UP001314205">
    <property type="component" value="Unassembled WGS sequence"/>
</dbReference>
<evidence type="ECO:0000313" key="3">
    <source>
        <dbReference type="Proteomes" id="UP001314205"/>
    </source>
</evidence>
<dbReference type="Pfam" id="PF00078">
    <property type="entry name" value="RVT_1"/>
    <property type="match status" value="1"/>
</dbReference>
<keyword evidence="3" id="KW-1185">Reference proteome</keyword>
<dbReference type="InterPro" id="IPR000477">
    <property type="entry name" value="RT_dom"/>
</dbReference>
<dbReference type="SUPFAM" id="SSF56672">
    <property type="entry name" value="DNA/RNA polymerases"/>
    <property type="match status" value="1"/>
</dbReference>
<proteinExistence type="predicted"/>
<dbReference type="PANTHER" id="PTHR33332">
    <property type="entry name" value="REVERSE TRANSCRIPTASE DOMAIN-CONTAINING PROTEIN"/>
    <property type="match status" value="1"/>
</dbReference>